<proteinExistence type="predicted"/>
<evidence type="ECO:0000313" key="1">
    <source>
        <dbReference type="EMBL" id="KAH9736890.1"/>
    </source>
</evidence>
<keyword evidence="2" id="KW-1185">Reference proteome</keyword>
<reference evidence="2" key="1">
    <citation type="journal article" date="2023" name="Hortic. Res.">
        <title>A chromosome-level phased genome enabling allele-level studies in sweet orange: a case study on citrus Huanglongbing tolerance.</title>
        <authorList>
            <person name="Wu B."/>
            <person name="Yu Q."/>
            <person name="Deng Z."/>
            <person name="Duan Y."/>
            <person name="Luo F."/>
            <person name="Gmitter F. Jr."/>
        </authorList>
    </citation>
    <scope>NUCLEOTIDE SEQUENCE [LARGE SCALE GENOMIC DNA]</scope>
    <source>
        <strain evidence="2">cv. Valencia</strain>
    </source>
</reference>
<organism evidence="1 2">
    <name type="scientific">Citrus sinensis</name>
    <name type="common">Sweet orange</name>
    <name type="synonym">Citrus aurantium var. sinensis</name>
    <dbReference type="NCBI Taxonomy" id="2711"/>
    <lineage>
        <taxon>Eukaryota</taxon>
        <taxon>Viridiplantae</taxon>
        <taxon>Streptophyta</taxon>
        <taxon>Embryophyta</taxon>
        <taxon>Tracheophyta</taxon>
        <taxon>Spermatophyta</taxon>
        <taxon>Magnoliopsida</taxon>
        <taxon>eudicotyledons</taxon>
        <taxon>Gunneridae</taxon>
        <taxon>Pentapetalae</taxon>
        <taxon>rosids</taxon>
        <taxon>malvids</taxon>
        <taxon>Sapindales</taxon>
        <taxon>Rutaceae</taxon>
        <taxon>Aurantioideae</taxon>
        <taxon>Citrus</taxon>
    </lineage>
</organism>
<sequence>MQITSEKRQSKAAQFNAVRFNPHNTQRRKSVSRLSVCPIDIGKSSTKVPWKGELGCCFFFCWVLAVLVMPDNWENLSYLVSKHEQEKESQPVENFARNENLCTLCEEFAAKAVDYFAENKTQTGIINLLHSSCSHLHSFEEECISVVDYYVPLFFLEISTIQPADFCQKFNLCQRVAIFSSQLREDSCELCHHTVSEVLTKLKDPDTQLEIIEVLLKACNSVDKFAKKCKKLVFEYGPLILANTEQFLETTDICTILHACKSSTSTADANDAAAGVVHVLADS</sequence>
<accession>A0ACB8JWW8</accession>
<evidence type="ECO:0000313" key="2">
    <source>
        <dbReference type="Proteomes" id="UP000829398"/>
    </source>
</evidence>
<gene>
    <name evidence="1" type="ORF">KPL71_018259</name>
</gene>
<dbReference type="Proteomes" id="UP000829398">
    <property type="component" value="Chromosome 6"/>
</dbReference>
<name>A0ACB8JWW8_CITSI</name>
<comment type="caution">
    <text evidence="1">The sequence shown here is derived from an EMBL/GenBank/DDBJ whole genome shotgun (WGS) entry which is preliminary data.</text>
</comment>
<dbReference type="EMBL" id="CM039175">
    <property type="protein sequence ID" value="KAH9736890.1"/>
    <property type="molecule type" value="Genomic_DNA"/>
</dbReference>
<protein>
    <submittedName>
        <fullName evidence="1">Saposin-like protein family</fullName>
    </submittedName>
</protein>